<name>A0A6C0JQV9_9ZZZZ</name>
<dbReference type="InterPro" id="IPR050834">
    <property type="entry name" value="Glycosyltransf_2"/>
</dbReference>
<evidence type="ECO:0000256" key="1">
    <source>
        <dbReference type="ARBA" id="ARBA00006739"/>
    </source>
</evidence>
<dbReference type="Pfam" id="PF00535">
    <property type="entry name" value="Glycos_transf_2"/>
    <property type="match status" value="1"/>
</dbReference>
<reference evidence="5" key="1">
    <citation type="journal article" date="2020" name="Nature">
        <title>Giant virus diversity and host interactions through global metagenomics.</title>
        <authorList>
            <person name="Schulz F."/>
            <person name="Roux S."/>
            <person name="Paez-Espino D."/>
            <person name="Jungbluth S."/>
            <person name="Walsh D.A."/>
            <person name="Denef V.J."/>
            <person name="McMahon K.D."/>
            <person name="Konstantinidis K.T."/>
            <person name="Eloe-Fadrosh E.A."/>
            <person name="Kyrpides N.C."/>
            <person name="Woyke T."/>
        </authorList>
    </citation>
    <scope>NUCLEOTIDE SEQUENCE</scope>
    <source>
        <strain evidence="5">GVMAG-M-3300027747-57</strain>
    </source>
</reference>
<evidence type="ECO:0000256" key="3">
    <source>
        <dbReference type="ARBA" id="ARBA00022679"/>
    </source>
</evidence>
<dbReference type="Gene3D" id="3.90.550.10">
    <property type="entry name" value="Spore Coat Polysaccharide Biosynthesis Protein SpsA, Chain A"/>
    <property type="match status" value="1"/>
</dbReference>
<protein>
    <recommendedName>
        <fullName evidence="4">Glycosyltransferase 2-like domain-containing protein</fullName>
    </recommendedName>
</protein>
<dbReference type="PANTHER" id="PTHR43685:SF5">
    <property type="entry name" value="GLYCOSYLTRANSFERASE EPSE-RELATED"/>
    <property type="match status" value="1"/>
</dbReference>
<dbReference type="InterPro" id="IPR001173">
    <property type="entry name" value="Glyco_trans_2-like"/>
</dbReference>
<dbReference type="AlphaFoldDB" id="A0A6C0JQV9"/>
<feature type="domain" description="Glycosyltransferase 2-like" evidence="4">
    <location>
        <begin position="3"/>
        <end position="130"/>
    </location>
</feature>
<dbReference type="GO" id="GO:0016757">
    <property type="term" value="F:glycosyltransferase activity"/>
    <property type="evidence" value="ECO:0007669"/>
    <property type="project" value="UniProtKB-KW"/>
</dbReference>
<keyword evidence="2" id="KW-0328">Glycosyltransferase</keyword>
<sequence length="219" mass="25513">MISILMPIYNGIEYISESIPSVLEQTFPDWELIIAINGHSENSFVYQIAKEYESIDKRIRVYDMHEIRGKASTLNAMIPYCSYLYVAILDVDDLWIPNKLEKQAELLKKNHYDVVGTKCVYFETYDGVIPKIPDGDITSFNFKEVNPVINSSAILRKELAKWNENFNTGVEDYELWVRLWMQGKQFFNFEDVLVNHRVHSNSGFNTQDHSAKIAEIRNM</sequence>
<accession>A0A6C0JQV9</accession>
<dbReference type="InterPro" id="IPR029044">
    <property type="entry name" value="Nucleotide-diphossugar_trans"/>
</dbReference>
<evidence type="ECO:0000313" key="5">
    <source>
        <dbReference type="EMBL" id="QHU06114.1"/>
    </source>
</evidence>
<dbReference type="SUPFAM" id="SSF53448">
    <property type="entry name" value="Nucleotide-diphospho-sugar transferases"/>
    <property type="match status" value="1"/>
</dbReference>
<comment type="similarity">
    <text evidence="1">Belongs to the glycosyltransferase 2 family.</text>
</comment>
<organism evidence="5">
    <name type="scientific">viral metagenome</name>
    <dbReference type="NCBI Taxonomy" id="1070528"/>
    <lineage>
        <taxon>unclassified sequences</taxon>
        <taxon>metagenomes</taxon>
        <taxon>organismal metagenomes</taxon>
    </lineage>
</organism>
<dbReference type="CDD" id="cd00761">
    <property type="entry name" value="Glyco_tranf_GTA_type"/>
    <property type="match status" value="1"/>
</dbReference>
<proteinExistence type="inferred from homology"/>
<evidence type="ECO:0000259" key="4">
    <source>
        <dbReference type="Pfam" id="PF00535"/>
    </source>
</evidence>
<keyword evidence="3" id="KW-0808">Transferase</keyword>
<evidence type="ECO:0000256" key="2">
    <source>
        <dbReference type="ARBA" id="ARBA00022676"/>
    </source>
</evidence>
<dbReference type="EMBL" id="MN740430">
    <property type="protein sequence ID" value="QHU06114.1"/>
    <property type="molecule type" value="Genomic_DNA"/>
</dbReference>
<dbReference type="PANTHER" id="PTHR43685">
    <property type="entry name" value="GLYCOSYLTRANSFERASE"/>
    <property type="match status" value="1"/>
</dbReference>